<dbReference type="AlphaFoldDB" id="A0A9P4WDC7"/>
<feature type="transmembrane region" description="Helical" evidence="2">
    <location>
        <begin position="193"/>
        <end position="213"/>
    </location>
</feature>
<evidence type="ECO:0000313" key="4">
    <source>
        <dbReference type="Proteomes" id="UP000801428"/>
    </source>
</evidence>
<feature type="transmembrane region" description="Helical" evidence="2">
    <location>
        <begin position="9"/>
        <end position="30"/>
    </location>
</feature>
<sequence>MRNLSGCRVFLLAVPAVLLLFPVSVLVLILERISTSLLNDHTYRDFRSGELTITLNGRNSTGSTADSQFDVAMDMNPRPVIAILGVCVAAYIVCAIDAFGIWELKKVEGTNRHQRIWTWMVVVGNILLAALSLGIFAWTTSVQNSEAGWQSYHDVQKMNQEYTRETWACQIERFFPKEGWASATCGTAKASRFLLIPTAVFSLLALASFWILIRQRGGLKWLWGGKGRYAGFDNVYELQQGGPPAPYMQGPPQWGPQPYYIVPPNQQWGPPPAPQMMPQMAPQMVPQVAPQMVPQVAPQTVPNEQKSDATAEARPVFR</sequence>
<evidence type="ECO:0000256" key="2">
    <source>
        <dbReference type="SAM" id="Phobius"/>
    </source>
</evidence>
<dbReference type="Proteomes" id="UP000801428">
    <property type="component" value="Unassembled WGS sequence"/>
</dbReference>
<accession>A0A9P4WDC7</accession>
<reference evidence="3" key="1">
    <citation type="submission" date="2019-04" db="EMBL/GenBank/DDBJ databases">
        <title>Sequencing of skin fungus with MAO and IRED activity.</title>
        <authorList>
            <person name="Marsaioli A.J."/>
            <person name="Bonatto J.M.C."/>
            <person name="Reis Junior O."/>
        </authorList>
    </citation>
    <scope>NUCLEOTIDE SEQUENCE</scope>
    <source>
        <strain evidence="3">30M1</strain>
    </source>
</reference>
<organism evidence="3 4">
    <name type="scientific">Curvularia kusanoi</name>
    <name type="common">Cochliobolus kusanoi</name>
    <dbReference type="NCBI Taxonomy" id="90978"/>
    <lineage>
        <taxon>Eukaryota</taxon>
        <taxon>Fungi</taxon>
        <taxon>Dikarya</taxon>
        <taxon>Ascomycota</taxon>
        <taxon>Pezizomycotina</taxon>
        <taxon>Dothideomycetes</taxon>
        <taxon>Pleosporomycetidae</taxon>
        <taxon>Pleosporales</taxon>
        <taxon>Pleosporineae</taxon>
        <taxon>Pleosporaceae</taxon>
        <taxon>Curvularia</taxon>
    </lineage>
</organism>
<keyword evidence="2" id="KW-1133">Transmembrane helix</keyword>
<proteinExistence type="predicted"/>
<evidence type="ECO:0000313" key="3">
    <source>
        <dbReference type="EMBL" id="KAF3007601.1"/>
    </source>
</evidence>
<evidence type="ECO:0000256" key="1">
    <source>
        <dbReference type="SAM" id="MobiDB-lite"/>
    </source>
</evidence>
<comment type="caution">
    <text evidence="3">The sequence shown here is derived from an EMBL/GenBank/DDBJ whole genome shotgun (WGS) entry which is preliminary data.</text>
</comment>
<dbReference type="EMBL" id="SWKU01000004">
    <property type="protein sequence ID" value="KAF3007601.1"/>
    <property type="molecule type" value="Genomic_DNA"/>
</dbReference>
<name>A0A9P4WDC7_CURKU</name>
<keyword evidence="2" id="KW-0812">Transmembrane</keyword>
<protein>
    <submittedName>
        <fullName evidence="3">Uncharacterized protein</fullName>
    </submittedName>
</protein>
<feature type="transmembrane region" description="Helical" evidence="2">
    <location>
        <begin position="116"/>
        <end position="138"/>
    </location>
</feature>
<feature type="region of interest" description="Disordered" evidence="1">
    <location>
        <begin position="296"/>
        <end position="318"/>
    </location>
</feature>
<dbReference type="OrthoDB" id="3796171at2759"/>
<keyword evidence="4" id="KW-1185">Reference proteome</keyword>
<gene>
    <name evidence="3" type="ORF">E8E13_007824</name>
</gene>
<keyword evidence="2" id="KW-0472">Membrane</keyword>
<feature type="transmembrane region" description="Helical" evidence="2">
    <location>
        <begin position="80"/>
        <end position="104"/>
    </location>
</feature>